<dbReference type="Proteomes" id="UP000050761">
    <property type="component" value="Unassembled WGS sequence"/>
</dbReference>
<evidence type="ECO:0000313" key="2">
    <source>
        <dbReference type="Proteomes" id="UP000050761"/>
    </source>
</evidence>
<dbReference type="EMBL" id="UZAH01026576">
    <property type="protein sequence ID" value="VDO82614.1"/>
    <property type="molecule type" value="Genomic_DNA"/>
</dbReference>
<reference evidence="1 2" key="1">
    <citation type="submission" date="2018-11" db="EMBL/GenBank/DDBJ databases">
        <authorList>
            <consortium name="Pathogen Informatics"/>
        </authorList>
    </citation>
    <scope>NUCLEOTIDE SEQUENCE [LARGE SCALE GENOMIC DNA]</scope>
</reference>
<accession>A0A3P7ZF12</accession>
<protein>
    <submittedName>
        <fullName evidence="3">FRIGIDA-like protein</fullName>
    </submittedName>
</protein>
<evidence type="ECO:0000313" key="1">
    <source>
        <dbReference type="EMBL" id="VDO82614.1"/>
    </source>
</evidence>
<reference evidence="3" key="2">
    <citation type="submission" date="2019-09" db="UniProtKB">
        <authorList>
            <consortium name="WormBaseParasite"/>
        </authorList>
    </citation>
    <scope>IDENTIFICATION</scope>
</reference>
<name>A0A183FQ87_HELPZ</name>
<gene>
    <name evidence="1" type="ORF">HPBE_LOCUS9874</name>
</gene>
<evidence type="ECO:0000313" key="3">
    <source>
        <dbReference type="WBParaSite" id="HPBE_0000987301-mRNA-1"/>
    </source>
</evidence>
<accession>A0A183FQ87</accession>
<proteinExistence type="predicted"/>
<keyword evidence="2" id="KW-1185">Reference proteome</keyword>
<sequence>MTSIAEHGKLLLEPAEQLHEVTSILYGLRKFEDFRNVLPILDLVKEKFPSEAPSKLHDLAFQTGEEFDIDAVMRRLETSSPRKRGTRNQFE</sequence>
<dbReference type="WBParaSite" id="HPBE_0000987301-mRNA-1">
    <property type="protein sequence ID" value="HPBE_0000987301-mRNA-1"/>
    <property type="gene ID" value="HPBE_0000987301"/>
</dbReference>
<dbReference type="AlphaFoldDB" id="A0A183FQ87"/>
<organism evidence="2 3">
    <name type="scientific">Heligmosomoides polygyrus</name>
    <name type="common">Parasitic roundworm</name>
    <dbReference type="NCBI Taxonomy" id="6339"/>
    <lineage>
        <taxon>Eukaryota</taxon>
        <taxon>Metazoa</taxon>
        <taxon>Ecdysozoa</taxon>
        <taxon>Nematoda</taxon>
        <taxon>Chromadorea</taxon>
        <taxon>Rhabditida</taxon>
        <taxon>Rhabditina</taxon>
        <taxon>Rhabditomorpha</taxon>
        <taxon>Strongyloidea</taxon>
        <taxon>Heligmosomidae</taxon>
        <taxon>Heligmosomoides</taxon>
    </lineage>
</organism>